<organism evidence="1 2">
    <name type="scientific">Paramecium primaurelia</name>
    <dbReference type="NCBI Taxonomy" id="5886"/>
    <lineage>
        <taxon>Eukaryota</taxon>
        <taxon>Sar</taxon>
        <taxon>Alveolata</taxon>
        <taxon>Ciliophora</taxon>
        <taxon>Intramacronucleata</taxon>
        <taxon>Oligohymenophorea</taxon>
        <taxon>Peniculida</taxon>
        <taxon>Parameciidae</taxon>
        <taxon>Paramecium</taxon>
    </lineage>
</organism>
<accession>A0A8S1KXW1</accession>
<proteinExistence type="predicted"/>
<evidence type="ECO:0000313" key="1">
    <source>
        <dbReference type="EMBL" id="CAD8060319.1"/>
    </source>
</evidence>
<reference evidence="1" key="1">
    <citation type="submission" date="2021-01" db="EMBL/GenBank/DDBJ databases">
        <authorList>
            <consortium name="Genoscope - CEA"/>
            <person name="William W."/>
        </authorList>
    </citation>
    <scope>NUCLEOTIDE SEQUENCE</scope>
</reference>
<evidence type="ECO:0000313" key="2">
    <source>
        <dbReference type="Proteomes" id="UP000688137"/>
    </source>
</evidence>
<sequence length="201" mass="23882">MVNQQCILSTKPTFLGASSVQCLNKCSNKSKIMELTKQQEIDFRESLYQEIEKNLEVFVFQCKFQFIIPMQYPIQQQSIPLIQQEVSQQQQKTAQKQNLTLSWQTQSHILQNRTKKEIQQLSIDLSYTKLCFAVIKHRWLQQIKKIILNSLFNYRIHIQVCKFKLDQCGYINKDGDLKYIIRCILLSFFQKFIYSLCHSKL</sequence>
<protein>
    <submittedName>
        <fullName evidence="1">Uncharacterized protein</fullName>
    </submittedName>
</protein>
<dbReference type="Proteomes" id="UP000688137">
    <property type="component" value="Unassembled WGS sequence"/>
</dbReference>
<name>A0A8S1KXW1_PARPR</name>
<dbReference type="EMBL" id="CAJJDM010000029">
    <property type="protein sequence ID" value="CAD8060319.1"/>
    <property type="molecule type" value="Genomic_DNA"/>
</dbReference>
<keyword evidence="2" id="KW-1185">Reference proteome</keyword>
<gene>
    <name evidence="1" type="ORF">PPRIM_AZ9-3.1.T0300075</name>
</gene>
<comment type="caution">
    <text evidence="1">The sequence shown here is derived from an EMBL/GenBank/DDBJ whole genome shotgun (WGS) entry which is preliminary data.</text>
</comment>
<dbReference type="AlphaFoldDB" id="A0A8S1KXW1"/>